<comment type="pathway">
    <text evidence="1">Carbohydrate degradation; glycolysis; pyruvate from D-glyceraldehyde 3-phosphate: step 5/5.</text>
</comment>
<dbReference type="EMBL" id="MFTJ01000001">
    <property type="protein sequence ID" value="OGI66780.1"/>
    <property type="molecule type" value="Genomic_DNA"/>
</dbReference>
<dbReference type="UniPathway" id="UPA00109">
    <property type="reaction ID" value="UER00188"/>
</dbReference>
<accession>A0A1F6VAW8</accession>
<dbReference type="InterPro" id="IPR029033">
    <property type="entry name" value="His_PPase_superfam"/>
</dbReference>
<keyword evidence="11" id="KW-0670">Pyruvate</keyword>
<evidence type="ECO:0000256" key="2">
    <source>
        <dbReference type="ARBA" id="ARBA00008663"/>
    </source>
</evidence>
<evidence type="ECO:0000313" key="16">
    <source>
        <dbReference type="EMBL" id="OGI66780.1"/>
    </source>
</evidence>
<dbReference type="FunFam" id="3.20.20.60:FF:000001">
    <property type="entry name" value="Pyruvate kinase"/>
    <property type="match status" value="1"/>
</dbReference>
<name>A0A1F6VAW8_9BACT</name>
<feature type="active site" description="Tele-phosphohistidine intermediate" evidence="12">
    <location>
        <position position="13"/>
    </location>
</feature>
<evidence type="ECO:0000256" key="8">
    <source>
        <dbReference type="ARBA" id="ARBA00022840"/>
    </source>
</evidence>
<keyword evidence="10" id="KW-0324">Glycolysis</keyword>
<sequence>MSTKIGKLIVVRHGESEWNKANIFTGKTDVHLSADGFKVSEALGALIKDIEIHKVYASTQARSIETEVCMMSGGGHCDAETIHYNSALNERDYGDYTGKNKDEIKKELGEEGIQTLRRAWDYHVPNGETLKMVYERAVPFFRQEILPILKNGENVLVVSHGNTIRALIKYIEKIGDKEIEKIEMPFNEIFIYELDADGYMLNKETRKLKEEGNSAREGRVRSSVQIIATVGPVSSKYEVVNEMVKAGMDMARLNFSWPSREESLERIRVIREAEKTNNRKILILGDLPGPRVQGQKEHTYDVNASKALTEKDRRFIKFAVENKIDYISVSFVGNKEDIIDCREEIKKCGGKQKIIAKIERAEALKNIDEIIEATDAIMIARGDLGNEVPLEKIPFIQDDIIKKCKLAGKPVITATQMLYTMKDNPSPTRAETTDVVNAVLEGTDAIMLSEETSIGKYPIRAVYVMEHMALEAEKHLKNPKFNSF</sequence>
<evidence type="ECO:0000256" key="6">
    <source>
        <dbReference type="ARBA" id="ARBA00022741"/>
    </source>
</evidence>
<keyword evidence="4" id="KW-0808">Transferase</keyword>
<evidence type="ECO:0000256" key="3">
    <source>
        <dbReference type="ARBA" id="ARBA00012142"/>
    </source>
</evidence>
<keyword evidence="5" id="KW-0479">Metal-binding</keyword>
<evidence type="ECO:0000256" key="10">
    <source>
        <dbReference type="ARBA" id="ARBA00023152"/>
    </source>
</evidence>
<dbReference type="GO" id="GO:0000287">
    <property type="term" value="F:magnesium ion binding"/>
    <property type="evidence" value="ECO:0007669"/>
    <property type="project" value="InterPro"/>
</dbReference>
<evidence type="ECO:0000313" key="17">
    <source>
        <dbReference type="Proteomes" id="UP000178700"/>
    </source>
</evidence>
<dbReference type="AlphaFoldDB" id="A0A1F6VAW8"/>
<dbReference type="CDD" id="cd07067">
    <property type="entry name" value="HP_PGM_like"/>
    <property type="match status" value="1"/>
</dbReference>
<dbReference type="SMART" id="SM00855">
    <property type="entry name" value="PGAM"/>
    <property type="match status" value="1"/>
</dbReference>
<dbReference type="SUPFAM" id="SSF51621">
    <property type="entry name" value="Phosphoenolpyruvate/pyruvate domain"/>
    <property type="match status" value="1"/>
</dbReference>
<dbReference type="Pfam" id="PF00224">
    <property type="entry name" value="PK"/>
    <property type="match status" value="2"/>
</dbReference>
<dbReference type="SUPFAM" id="SSF53254">
    <property type="entry name" value="Phosphoglycerate mutase-like"/>
    <property type="match status" value="1"/>
</dbReference>
<comment type="caution">
    <text evidence="16">The sequence shown here is derived from an EMBL/GenBank/DDBJ whole genome shotgun (WGS) entry which is preliminary data.</text>
</comment>
<protein>
    <recommendedName>
        <fullName evidence="3">pyruvate kinase</fullName>
        <ecNumber evidence="3">2.7.1.40</ecNumber>
    </recommendedName>
</protein>
<evidence type="ECO:0000256" key="1">
    <source>
        <dbReference type="ARBA" id="ARBA00004997"/>
    </source>
</evidence>
<dbReference type="InterPro" id="IPR001697">
    <property type="entry name" value="Pyr_Knase"/>
</dbReference>
<organism evidence="16 17">
    <name type="scientific">Candidatus Nomurabacteria bacterium RIFCSPHIGHO2_01_FULL_39_10</name>
    <dbReference type="NCBI Taxonomy" id="1801733"/>
    <lineage>
        <taxon>Bacteria</taxon>
        <taxon>Candidatus Nomuraibacteriota</taxon>
    </lineage>
</organism>
<feature type="binding site" evidence="13">
    <location>
        <begin position="12"/>
        <end position="19"/>
    </location>
    <ligand>
        <name>substrate</name>
    </ligand>
</feature>
<feature type="binding site" evidence="13">
    <location>
        <position position="62"/>
    </location>
    <ligand>
        <name>substrate</name>
    </ligand>
</feature>
<dbReference type="GO" id="GO:0004743">
    <property type="term" value="F:pyruvate kinase activity"/>
    <property type="evidence" value="ECO:0007669"/>
    <property type="project" value="UniProtKB-EC"/>
</dbReference>
<gene>
    <name evidence="16" type="ORF">A2642_04315</name>
</gene>
<dbReference type="InterPro" id="IPR013078">
    <property type="entry name" value="His_Pase_superF_clade-1"/>
</dbReference>
<reference evidence="16 17" key="1">
    <citation type="journal article" date="2016" name="Nat. Commun.">
        <title>Thousands of microbial genomes shed light on interconnected biogeochemical processes in an aquifer system.</title>
        <authorList>
            <person name="Anantharaman K."/>
            <person name="Brown C.T."/>
            <person name="Hug L.A."/>
            <person name="Sharon I."/>
            <person name="Castelle C.J."/>
            <person name="Probst A.J."/>
            <person name="Thomas B.C."/>
            <person name="Singh A."/>
            <person name="Wilkins M.J."/>
            <person name="Karaoz U."/>
            <person name="Brodie E.L."/>
            <person name="Williams K.H."/>
            <person name="Hubbard S.S."/>
            <person name="Banfield J.F."/>
        </authorList>
    </citation>
    <scope>NUCLEOTIDE SEQUENCE [LARGE SCALE GENOMIC DNA]</scope>
</reference>
<feature type="binding site" evidence="13">
    <location>
        <begin position="161"/>
        <end position="162"/>
    </location>
    <ligand>
        <name>substrate</name>
    </ligand>
</feature>
<keyword evidence="6" id="KW-0547">Nucleotide-binding</keyword>
<feature type="domain" description="Pyruvate kinase barrel" evidence="15">
    <location>
        <begin position="224"/>
        <end position="296"/>
    </location>
</feature>
<evidence type="ECO:0000256" key="7">
    <source>
        <dbReference type="ARBA" id="ARBA00022777"/>
    </source>
</evidence>
<dbReference type="Gene3D" id="3.40.50.1240">
    <property type="entry name" value="Phosphoglycerate mutase-like"/>
    <property type="match status" value="1"/>
</dbReference>
<evidence type="ECO:0000256" key="4">
    <source>
        <dbReference type="ARBA" id="ARBA00022679"/>
    </source>
</evidence>
<keyword evidence="9" id="KW-0460">Magnesium</keyword>
<dbReference type="Proteomes" id="UP000178700">
    <property type="component" value="Unassembled WGS sequence"/>
</dbReference>
<evidence type="ECO:0000259" key="15">
    <source>
        <dbReference type="Pfam" id="PF00224"/>
    </source>
</evidence>
<evidence type="ECO:0000256" key="5">
    <source>
        <dbReference type="ARBA" id="ARBA00022723"/>
    </source>
</evidence>
<dbReference type="PROSITE" id="PS00175">
    <property type="entry name" value="PG_MUTASE"/>
    <property type="match status" value="1"/>
</dbReference>
<evidence type="ECO:0000256" key="13">
    <source>
        <dbReference type="PIRSR" id="PIRSR613078-2"/>
    </source>
</evidence>
<evidence type="ECO:0000256" key="11">
    <source>
        <dbReference type="ARBA" id="ARBA00023317"/>
    </source>
</evidence>
<keyword evidence="8" id="KW-0067">ATP-binding</keyword>
<dbReference type="GO" id="GO:0016301">
    <property type="term" value="F:kinase activity"/>
    <property type="evidence" value="ECO:0007669"/>
    <property type="project" value="UniProtKB-KW"/>
</dbReference>
<feature type="binding site" evidence="13">
    <location>
        <begin position="25"/>
        <end position="26"/>
    </location>
    <ligand>
        <name>substrate</name>
    </ligand>
</feature>
<dbReference type="GO" id="GO:0030955">
    <property type="term" value="F:potassium ion binding"/>
    <property type="evidence" value="ECO:0007669"/>
    <property type="project" value="InterPro"/>
</dbReference>
<dbReference type="Gene3D" id="3.20.20.60">
    <property type="entry name" value="Phosphoenolpyruvate-binding domains"/>
    <property type="match status" value="1"/>
</dbReference>
<evidence type="ECO:0000256" key="14">
    <source>
        <dbReference type="PIRSR" id="PIRSR613078-3"/>
    </source>
</evidence>
<feature type="binding site" evidence="13">
    <location>
        <begin position="117"/>
        <end position="118"/>
    </location>
    <ligand>
        <name>substrate</name>
    </ligand>
</feature>
<dbReference type="InterPro" id="IPR001345">
    <property type="entry name" value="PG/BPGM_mutase_AS"/>
</dbReference>
<evidence type="ECO:0000256" key="12">
    <source>
        <dbReference type="PIRSR" id="PIRSR613078-1"/>
    </source>
</evidence>
<feature type="binding site" evidence="13">
    <location>
        <position position="101"/>
    </location>
    <ligand>
        <name>substrate</name>
    </ligand>
</feature>
<feature type="site" description="Transition state stabilizer" evidence="14">
    <location>
        <position position="160"/>
    </location>
</feature>
<dbReference type="InterPro" id="IPR015813">
    <property type="entry name" value="Pyrv/PenolPyrv_kinase-like_dom"/>
</dbReference>
<dbReference type="GO" id="GO:0005524">
    <property type="term" value="F:ATP binding"/>
    <property type="evidence" value="ECO:0007669"/>
    <property type="project" value="UniProtKB-KW"/>
</dbReference>
<proteinExistence type="inferred from homology"/>
<feature type="binding site" evidence="13">
    <location>
        <begin position="90"/>
        <end position="93"/>
    </location>
    <ligand>
        <name>substrate</name>
    </ligand>
</feature>
<feature type="active site" description="Proton donor/acceptor" evidence="12">
    <location>
        <position position="90"/>
    </location>
</feature>
<dbReference type="PANTHER" id="PTHR11817">
    <property type="entry name" value="PYRUVATE KINASE"/>
    <property type="match status" value="1"/>
</dbReference>
<evidence type="ECO:0000256" key="9">
    <source>
        <dbReference type="ARBA" id="ARBA00022842"/>
    </source>
</evidence>
<feature type="domain" description="Pyruvate kinase barrel" evidence="15">
    <location>
        <begin position="306"/>
        <end position="462"/>
    </location>
</feature>
<dbReference type="InterPro" id="IPR015793">
    <property type="entry name" value="Pyrv_Knase_brl"/>
</dbReference>
<dbReference type="Pfam" id="PF00300">
    <property type="entry name" value="His_Phos_1"/>
    <property type="match status" value="1"/>
</dbReference>
<keyword evidence="7" id="KW-0418">Kinase</keyword>
<dbReference type="EC" id="2.7.1.40" evidence="3"/>
<comment type="similarity">
    <text evidence="2">Belongs to the pyruvate kinase family.</text>
</comment>
<dbReference type="InterPro" id="IPR040442">
    <property type="entry name" value="Pyrv_kinase-like_dom_sf"/>
</dbReference>